<dbReference type="Gene3D" id="3.10.450.50">
    <property type="match status" value="1"/>
</dbReference>
<evidence type="ECO:0000313" key="1">
    <source>
        <dbReference type="EMBL" id="KAJ9607646.1"/>
    </source>
</evidence>
<comment type="caution">
    <text evidence="1">The sequence shown here is derived from an EMBL/GenBank/DDBJ whole genome shotgun (WGS) entry which is preliminary data.</text>
</comment>
<name>A0AA39CGC8_9EURO</name>
<proteinExistence type="predicted"/>
<organism evidence="1 2">
    <name type="scientific">Cladophialophora chaetospira</name>
    <dbReference type="NCBI Taxonomy" id="386627"/>
    <lineage>
        <taxon>Eukaryota</taxon>
        <taxon>Fungi</taxon>
        <taxon>Dikarya</taxon>
        <taxon>Ascomycota</taxon>
        <taxon>Pezizomycotina</taxon>
        <taxon>Eurotiomycetes</taxon>
        <taxon>Chaetothyriomycetidae</taxon>
        <taxon>Chaetothyriales</taxon>
        <taxon>Herpotrichiellaceae</taxon>
        <taxon>Cladophialophora</taxon>
    </lineage>
</organism>
<keyword evidence="2" id="KW-1185">Reference proteome</keyword>
<protein>
    <recommendedName>
        <fullName evidence="3">SnoaL-like domain-containing protein</fullName>
    </recommendedName>
</protein>
<dbReference type="InterPro" id="IPR032710">
    <property type="entry name" value="NTF2-like_dom_sf"/>
</dbReference>
<accession>A0AA39CGC8</accession>
<evidence type="ECO:0000313" key="2">
    <source>
        <dbReference type="Proteomes" id="UP001172673"/>
    </source>
</evidence>
<reference evidence="1" key="1">
    <citation type="submission" date="2022-10" db="EMBL/GenBank/DDBJ databases">
        <title>Culturing micro-colonial fungi from biological soil crusts in the Mojave desert and describing Neophaeococcomyces mojavensis, and introducing the new genera and species Taxawa tesnikishii.</title>
        <authorList>
            <person name="Kurbessoian T."/>
            <person name="Stajich J.E."/>
        </authorList>
    </citation>
    <scope>NUCLEOTIDE SEQUENCE</scope>
    <source>
        <strain evidence="1">TK_41</strain>
    </source>
</reference>
<dbReference type="EMBL" id="JAPDRK010000011">
    <property type="protein sequence ID" value="KAJ9607646.1"/>
    <property type="molecule type" value="Genomic_DNA"/>
</dbReference>
<gene>
    <name evidence="1" type="ORF">H2200_007724</name>
</gene>
<evidence type="ECO:0008006" key="3">
    <source>
        <dbReference type="Google" id="ProtNLM"/>
    </source>
</evidence>
<sequence>MGYNTARTQWPSVQSIPDSTKNLIDSYFNLLDTNSDHVGDQLVSEIFTPDAVIYPGPAGAQPIQGSEAIRSMREGAWKVVQKREHVISRVYVFDAAASDLLLLGEVKQVLHNGKVFVGEWAARIRVVYVATGDEADGEKGPDSGSNKRLRIFYHKGWAVSEYLFSIKMAHFLSF</sequence>
<dbReference type="SUPFAM" id="SSF54427">
    <property type="entry name" value="NTF2-like"/>
    <property type="match status" value="1"/>
</dbReference>
<dbReference type="Proteomes" id="UP001172673">
    <property type="component" value="Unassembled WGS sequence"/>
</dbReference>
<dbReference type="AlphaFoldDB" id="A0AA39CGC8"/>